<sequence>MSANAPSRAIRSLMLTPPSRRRQHQRTNRPGWCICGHSRREYYAPCSHAFFASFIAVNSWLCVPIVQLRGSAFFALRWAAIFAVERTVTMPLLIATYVVQTPPFDTFLQVRALRCIIAAMNGTSLSVH</sequence>
<dbReference type="EMBL" id="JAKRCV010000119">
    <property type="protein sequence ID" value="MCG7323805.1"/>
    <property type="molecule type" value="Genomic_DNA"/>
</dbReference>
<protein>
    <recommendedName>
        <fullName evidence="3">SWIM-type domain-containing protein</fullName>
    </recommendedName>
</protein>
<dbReference type="Proteomes" id="UP001521931">
    <property type="component" value="Unassembled WGS sequence"/>
</dbReference>
<gene>
    <name evidence="1" type="ORF">MHL29_18245</name>
</gene>
<name>A0ABS9Q7H1_9MICO</name>
<organism evidence="1 2">
    <name type="scientific">Arsenicicoccus bolidensis</name>
    <dbReference type="NCBI Taxonomy" id="229480"/>
    <lineage>
        <taxon>Bacteria</taxon>
        <taxon>Bacillati</taxon>
        <taxon>Actinomycetota</taxon>
        <taxon>Actinomycetes</taxon>
        <taxon>Micrococcales</taxon>
        <taxon>Intrasporangiaceae</taxon>
        <taxon>Arsenicicoccus</taxon>
    </lineage>
</organism>
<feature type="non-terminal residue" evidence="1">
    <location>
        <position position="1"/>
    </location>
</feature>
<proteinExistence type="predicted"/>
<reference evidence="1 2" key="1">
    <citation type="submission" date="2022-02" db="EMBL/GenBank/DDBJ databases">
        <title>Uncovering new skin microbiome diversity through culturing and metagenomics.</title>
        <authorList>
            <person name="Conlan S."/>
            <person name="Deming C."/>
            <person name="Nisc Comparative Sequencing Program N."/>
            <person name="Segre J.A."/>
        </authorList>
    </citation>
    <scope>NUCLEOTIDE SEQUENCE [LARGE SCALE GENOMIC DNA]</scope>
    <source>
        <strain evidence="1 2">ACRQZ</strain>
    </source>
</reference>
<evidence type="ECO:0008006" key="3">
    <source>
        <dbReference type="Google" id="ProtNLM"/>
    </source>
</evidence>
<dbReference type="RefSeq" id="WP_239266705.1">
    <property type="nucleotide sequence ID" value="NZ_JAKRCV010000119.1"/>
</dbReference>
<evidence type="ECO:0000313" key="1">
    <source>
        <dbReference type="EMBL" id="MCG7323805.1"/>
    </source>
</evidence>
<accession>A0ABS9Q7H1</accession>
<keyword evidence="2" id="KW-1185">Reference proteome</keyword>
<evidence type="ECO:0000313" key="2">
    <source>
        <dbReference type="Proteomes" id="UP001521931"/>
    </source>
</evidence>
<comment type="caution">
    <text evidence="1">The sequence shown here is derived from an EMBL/GenBank/DDBJ whole genome shotgun (WGS) entry which is preliminary data.</text>
</comment>